<name>A0A512DW20_9PROT</name>
<dbReference type="GO" id="GO:0016787">
    <property type="term" value="F:hydrolase activity"/>
    <property type="evidence" value="ECO:0007669"/>
    <property type="project" value="UniProtKB-KW"/>
</dbReference>
<feature type="region of interest" description="Disordered" evidence="3">
    <location>
        <begin position="60"/>
        <end position="84"/>
    </location>
</feature>
<dbReference type="NCBIfam" id="TIGR01840">
    <property type="entry name" value="esterase_phb"/>
    <property type="match status" value="1"/>
</dbReference>
<protein>
    <submittedName>
        <fullName evidence="4">Esterase</fullName>
    </submittedName>
</protein>
<dbReference type="Gene3D" id="3.40.50.1820">
    <property type="entry name" value="alpha/beta hydrolase"/>
    <property type="match status" value="1"/>
</dbReference>
<dbReference type="InterPro" id="IPR029058">
    <property type="entry name" value="AB_hydrolase_fold"/>
</dbReference>
<dbReference type="InterPro" id="IPR050955">
    <property type="entry name" value="Plant_Biomass_Hydrol_Est"/>
</dbReference>
<feature type="compositionally biased region" description="Low complexity" evidence="3">
    <location>
        <begin position="60"/>
        <end position="75"/>
    </location>
</feature>
<dbReference type="AlphaFoldDB" id="A0A512DW20"/>
<accession>A0A512DW20</accession>
<evidence type="ECO:0000256" key="2">
    <source>
        <dbReference type="ARBA" id="ARBA00022801"/>
    </source>
</evidence>
<evidence type="ECO:0000313" key="5">
    <source>
        <dbReference type="Proteomes" id="UP000321523"/>
    </source>
</evidence>
<reference evidence="4 5" key="1">
    <citation type="submission" date="2019-07" db="EMBL/GenBank/DDBJ databases">
        <title>Whole genome shotgun sequence of Skermanella aerolata NBRC 106429.</title>
        <authorList>
            <person name="Hosoyama A."/>
            <person name="Uohara A."/>
            <person name="Ohji S."/>
            <person name="Ichikawa N."/>
        </authorList>
    </citation>
    <scope>NUCLEOTIDE SEQUENCE [LARGE SCALE GENOMIC DNA]</scope>
    <source>
        <strain evidence="4 5">NBRC 106429</strain>
    </source>
</reference>
<dbReference type="InterPro" id="IPR010126">
    <property type="entry name" value="Esterase_phb"/>
</dbReference>
<keyword evidence="2" id="KW-0378">Hydrolase</keyword>
<gene>
    <name evidence="4" type="ORF">SAE02_48000</name>
</gene>
<dbReference type="PANTHER" id="PTHR43037:SF1">
    <property type="entry name" value="BLL1128 PROTEIN"/>
    <property type="match status" value="1"/>
</dbReference>
<dbReference type="PANTHER" id="PTHR43037">
    <property type="entry name" value="UNNAMED PRODUCT-RELATED"/>
    <property type="match status" value="1"/>
</dbReference>
<evidence type="ECO:0000313" key="4">
    <source>
        <dbReference type="EMBL" id="GEO40652.1"/>
    </source>
</evidence>
<keyword evidence="1" id="KW-0732">Signal</keyword>
<evidence type="ECO:0000256" key="1">
    <source>
        <dbReference type="ARBA" id="ARBA00022729"/>
    </source>
</evidence>
<dbReference type="SUPFAM" id="SSF53474">
    <property type="entry name" value="alpha/beta-Hydrolases"/>
    <property type="match status" value="1"/>
</dbReference>
<proteinExistence type="predicted"/>
<dbReference type="GO" id="GO:0005576">
    <property type="term" value="C:extracellular region"/>
    <property type="evidence" value="ECO:0007669"/>
    <property type="project" value="InterPro"/>
</dbReference>
<sequence length="433" mass="44629">MAEATRLTSTGNLAEATALIQRLLQGGDIPEPAHTGPASTANSSTIIDVEPVVLDDAEPQPATKAKAAKPAAEPASGFTGKFYPKPRTGLAETLRDLAARAKTAQFDAGQFDISKFDIGKFDIGNFDIGGLSGLNGLGGAGLRPAAEPLPDGASFTTATFTNQAGSRDYKLYVPAKRTAEPMPLVVMLHGCTQSPDDFAAGTRMNALAEEHGCIVVYPQQPSSANAQKCWNWFTPNDQGRDRGEPSIIAGITRQIIAEHPVDATRVYVAGLSAGGAAAAIMGAAYPELYAAVCVHSGLPVGAARDIPSAFAAMRQGGGSTGSAGTRPVPTIVFHGDKDSTVNLRNGDAVVAQAKASASGLTSKVESGQATAPGGHGYSRTVHADASGKALCEQWTIKGAGHAWAGGSPSGSYTDPRGPDASREMLRFFSEHSL</sequence>
<keyword evidence="5" id="KW-1185">Reference proteome</keyword>
<comment type="caution">
    <text evidence="4">The sequence shown here is derived from an EMBL/GenBank/DDBJ whole genome shotgun (WGS) entry which is preliminary data.</text>
</comment>
<evidence type="ECO:0000256" key="3">
    <source>
        <dbReference type="SAM" id="MobiDB-lite"/>
    </source>
</evidence>
<organism evidence="4 5">
    <name type="scientific">Skermanella aerolata</name>
    <dbReference type="NCBI Taxonomy" id="393310"/>
    <lineage>
        <taxon>Bacteria</taxon>
        <taxon>Pseudomonadati</taxon>
        <taxon>Pseudomonadota</taxon>
        <taxon>Alphaproteobacteria</taxon>
        <taxon>Rhodospirillales</taxon>
        <taxon>Azospirillaceae</taxon>
        <taxon>Skermanella</taxon>
    </lineage>
</organism>
<dbReference type="Proteomes" id="UP000321523">
    <property type="component" value="Unassembled WGS sequence"/>
</dbReference>
<dbReference type="EMBL" id="BJYZ01000022">
    <property type="protein sequence ID" value="GEO40652.1"/>
    <property type="molecule type" value="Genomic_DNA"/>
</dbReference>
<dbReference type="Pfam" id="PF10503">
    <property type="entry name" value="Esterase_PHB"/>
    <property type="match status" value="1"/>
</dbReference>